<dbReference type="PANTHER" id="PTHR43755">
    <property type="match status" value="1"/>
</dbReference>
<dbReference type="InterPro" id="IPR052541">
    <property type="entry name" value="SQRD"/>
</dbReference>
<evidence type="ECO:0000313" key="2">
    <source>
        <dbReference type="EMBL" id="HEL65220.1"/>
    </source>
</evidence>
<feature type="domain" description="FAD/NAD(P)-binding" evidence="1">
    <location>
        <begin position="15"/>
        <end position="127"/>
    </location>
</feature>
<comment type="caution">
    <text evidence="2">The sequence shown here is derived from an EMBL/GenBank/DDBJ whole genome shotgun (WGS) entry which is preliminary data.</text>
</comment>
<dbReference type="PANTHER" id="PTHR43755:SF1">
    <property type="entry name" value="FAD-DEPENDENT PYRIDINE NUCLEOTIDE-DISULPHIDE OXIDOREDUCTASE"/>
    <property type="match status" value="1"/>
</dbReference>
<dbReference type="AlphaFoldDB" id="A0A7C2IVA7"/>
<accession>A0A7C2IVA7</accession>
<dbReference type="Gene3D" id="3.50.50.60">
    <property type="entry name" value="FAD/NAD(P)-binding domain"/>
    <property type="match status" value="2"/>
</dbReference>
<gene>
    <name evidence="2" type="ORF">ENQ34_00860</name>
</gene>
<dbReference type="EMBL" id="DSMU01000054">
    <property type="protein sequence ID" value="HEL65220.1"/>
    <property type="molecule type" value="Genomic_DNA"/>
</dbReference>
<dbReference type="Pfam" id="PF07992">
    <property type="entry name" value="Pyr_redox_2"/>
    <property type="match status" value="1"/>
</dbReference>
<protein>
    <submittedName>
        <fullName evidence="2">NAD(P)/FAD-dependent oxidoreductase</fullName>
    </submittedName>
</protein>
<dbReference type="PRINTS" id="PR00368">
    <property type="entry name" value="FADPNR"/>
</dbReference>
<dbReference type="GO" id="GO:0016491">
    <property type="term" value="F:oxidoreductase activity"/>
    <property type="evidence" value="ECO:0007669"/>
    <property type="project" value="InterPro"/>
</dbReference>
<dbReference type="InterPro" id="IPR036188">
    <property type="entry name" value="FAD/NAD-bd_sf"/>
</dbReference>
<reference evidence="2" key="1">
    <citation type="journal article" date="2020" name="mSystems">
        <title>Genome- and Community-Level Interaction Insights into Carbon Utilization and Element Cycling Functions of Hydrothermarchaeota in Hydrothermal Sediment.</title>
        <authorList>
            <person name="Zhou Z."/>
            <person name="Liu Y."/>
            <person name="Xu W."/>
            <person name="Pan J."/>
            <person name="Luo Z.H."/>
            <person name="Li M."/>
        </authorList>
    </citation>
    <scope>NUCLEOTIDE SEQUENCE [LARGE SCALE GENOMIC DNA]</scope>
    <source>
        <strain evidence="2">SpSt-300</strain>
    </source>
</reference>
<dbReference type="InterPro" id="IPR023753">
    <property type="entry name" value="FAD/NAD-binding_dom"/>
</dbReference>
<evidence type="ECO:0000259" key="1">
    <source>
        <dbReference type="Pfam" id="PF07992"/>
    </source>
</evidence>
<name>A0A7C2IVA7_9THEO</name>
<sequence length="392" mass="42817">MRETGRKGRQKRLATVVILGGGTGGAAAARSLVARLPAGHRIILVEKEAKVPYQPAFLEVMVGRRWIGGISRPVANLRGTGVEVIVDRVLGIDAERRRLRLTGGVLPYDVLVLAAGAEADEPDPPDLGRAGFNLYTPEGVLGIRGAIETLERGEVVLVAAELPFKCPPALYEAALMLRSYFARRGREQRVRLSVYTPEAAPLAVAGERPSRAIARTLAARQITLCAGQRLEVVDPGRRRLRFAGGGEAHFDLLLYIPRHRCPEAVRASGLTDESGWVPVDAFTMRTDVPELYAIGDVNRVRLPSGDDLLKIGEIAHFQGLVVAENIAVRLRGQEPRRLFGGKIGCVIDTGNGALAVTGNIYRRRPNLMVLPASRGWRVVKWLAERQWLREHG</sequence>
<proteinExistence type="predicted"/>
<dbReference type="SUPFAM" id="SSF51905">
    <property type="entry name" value="FAD/NAD(P)-binding domain"/>
    <property type="match status" value="2"/>
</dbReference>
<organism evidence="2">
    <name type="scientific">Ammonifex degensii</name>
    <dbReference type="NCBI Taxonomy" id="42838"/>
    <lineage>
        <taxon>Bacteria</taxon>
        <taxon>Bacillati</taxon>
        <taxon>Bacillota</taxon>
        <taxon>Clostridia</taxon>
        <taxon>Thermoanaerobacterales</taxon>
        <taxon>Thermoanaerobacteraceae</taxon>
        <taxon>Ammonifex</taxon>
    </lineage>
</organism>